<proteinExistence type="predicted"/>
<feature type="compositionally biased region" description="Basic and acidic residues" evidence="1">
    <location>
        <begin position="1"/>
        <end position="13"/>
    </location>
</feature>
<feature type="compositionally biased region" description="Basic and acidic residues" evidence="1">
    <location>
        <begin position="256"/>
        <end position="283"/>
    </location>
</feature>
<dbReference type="Proteomes" id="UP000762676">
    <property type="component" value="Unassembled WGS sequence"/>
</dbReference>
<evidence type="ECO:0008006" key="4">
    <source>
        <dbReference type="Google" id="ProtNLM"/>
    </source>
</evidence>
<dbReference type="EMBL" id="BMAT01002260">
    <property type="protein sequence ID" value="GFS03150.1"/>
    <property type="molecule type" value="Genomic_DNA"/>
</dbReference>
<reference evidence="2 3" key="1">
    <citation type="journal article" date="2021" name="Elife">
        <title>Chloroplast acquisition without the gene transfer in kleptoplastic sea slugs, Plakobranchus ocellatus.</title>
        <authorList>
            <person name="Maeda T."/>
            <person name="Takahashi S."/>
            <person name="Yoshida T."/>
            <person name="Shimamura S."/>
            <person name="Takaki Y."/>
            <person name="Nagai Y."/>
            <person name="Toyoda A."/>
            <person name="Suzuki Y."/>
            <person name="Arimoto A."/>
            <person name="Ishii H."/>
            <person name="Satoh N."/>
            <person name="Nishiyama T."/>
            <person name="Hasebe M."/>
            <person name="Maruyama T."/>
            <person name="Minagawa J."/>
            <person name="Obokata J."/>
            <person name="Shigenobu S."/>
        </authorList>
    </citation>
    <scope>NUCLEOTIDE SEQUENCE [LARGE SCALE GENOMIC DNA]</scope>
</reference>
<keyword evidence="3" id="KW-1185">Reference proteome</keyword>
<name>A0AAV4HZE0_9GAST</name>
<evidence type="ECO:0000313" key="2">
    <source>
        <dbReference type="EMBL" id="GFS03150.1"/>
    </source>
</evidence>
<feature type="region of interest" description="Disordered" evidence="1">
    <location>
        <begin position="247"/>
        <end position="296"/>
    </location>
</feature>
<organism evidence="2 3">
    <name type="scientific">Elysia marginata</name>
    <dbReference type="NCBI Taxonomy" id="1093978"/>
    <lineage>
        <taxon>Eukaryota</taxon>
        <taxon>Metazoa</taxon>
        <taxon>Spiralia</taxon>
        <taxon>Lophotrochozoa</taxon>
        <taxon>Mollusca</taxon>
        <taxon>Gastropoda</taxon>
        <taxon>Heterobranchia</taxon>
        <taxon>Euthyneura</taxon>
        <taxon>Panpulmonata</taxon>
        <taxon>Sacoglossa</taxon>
        <taxon>Placobranchoidea</taxon>
        <taxon>Plakobranchidae</taxon>
        <taxon>Elysia</taxon>
    </lineage>
</organism>
<evidence type="ECO:0000313" key="3">
    <source>
        <dbReference type="Proteomes" id="UP000762676"/>
    </source>
</evidence>
<comment type="caution">
    <text evidence="2">The sequence shown here is derived from an EMBL/GenBank/DDBJ whole genome shotgun (WGS) entry which is preliminary data.</text>
</comment>
<feature type="region of interest" description="Disordered" evidence="1">
    <location>
        <begin position="1"/>
        <end position="23"/>
    </location>
</feature>
<dbReference type="AlphaFoldDB" id="A0AAV4HZE0"/>
<sequence length="414" mass="48074">MAQNTEREKRTGDRCAQPGHGPLCKRRQQHHILKNLYDWASETQSKAEPLMKRSFFLVPVEKVNRSRPQTDIVTVPGELKKTCHSPVSLTNTDNKEQHQYTTSPETLLEEEEFPLQSFPPDINNIFYKSSMNPRYPDRRNLLLQALKGVVDGMLTTVRNQLTDFLPGGKYSTKNAEAVLATKGSGLNNMVSERNFGSLDSSQRKRRHASLHYHTTILLLKTNRQSMFEWLRKKTQYEQRRLLLDAQQKGQKLRKKHEMEEKNAKEEEVKRLKQEEEEKKQVDLRRKKKEHHFEPPYYEEDDNSLDDFAAASLEPVTDLKDGQWVAVAYETGWFPGMVLGVQNNEMAAEVKFMHPSITPGMFKWPKDDVAVTNVKFVFSKINAPTPVSGGRSYLIPEWREVQEKFCMYCKIYFGM</sequence>
<protein>
    <recommendedName>
        <fullName evidence="4">PWWP domain-containing protein</fullName>
    </recommendedName>
</protein>
<evidence type="ECO:0000256" key="1">
    <source>
        <dbReference type="SAM" id="MobiDB-lite"/>
    </source>
</evidence>
<accession>A0AAV4HZE0</accession>
<gene>
    <name evidence="2" type="ORF">ElyMa_001142500</name>
</gene>